<dbReference type="InterPro" id="IPR025048">
    <property type="entry name" value="DUF3987"/>
</dbReference>
<gene>
    <name evidence="2" type="ORF">FO059_13285</name>
</gene>
<evidence type="ECO:0000313" key="3">
    <source>
        <dbReference type="Proteomes" id="UP000317344"/>
    </source>
</evidence>
<reference evidence="2 3" key="2">
    <citation type="submission" date="2019-07" db="EMBL/GenBank/DDBJ databases">
        <authorList>
            <person name="Huang Y."/>
        </authorList>
    </citation>
    <scope>NUCLEOTIDE SEQUENCE [LARGE SCALE GENOMIC DNA]</scope>
    <source>
        <strain evidence="2 3">HY188</strain>
    </source>
</reference>
<dbReference type="RefSeq" id="WP_143909457.1">
    <property type="nucleotide sequence ID" value="NZ_CP041765.1"/>
</dbReference>
<evidence type="ECO:0000256" key="1">
    <source>
        <dbReference type="SAM" id="MobiDB-lite"/>
    </source>
</evidence>
<proteinExistence type="predicted"/>
<reference evidence="2 3" key="1">
    <citation type="submission" date="2019-07" db="EMBL/GenBank/DDBJ databases">
        <title>Tomitella cavernea sp. nov., an actinomycete isolated from soil.</title>
        <authorList>
            <person name="Cheng J."/>
        </authorList>
    </citation>
    <scope>NUCLEOTIDE SEQUENCE [LARGE SCALE GENOMIC DNA]</scope>
    <source>
        <strain evidence="2 3">HY188</strain>
    </source>
</reference>
<evidence type="ECO:0000313" key="2">
    <source>
        <dbReference type="EMBL" id="QDQ98107.1"/>
    </source>
</evidence>
<name>A0A516X4X1_9ACTN</name>
<dbReference type="Pfam" id="PF13148">
    <property type="entry name" value="DUF3987"/>
    <property type="match status" value="1"/>
</dbReference>
<feature type="compositionally biased region" description="Low complexity" evidence="1">
    <location>
        <begin position="515"/>
        <end position="533"/>
    </location>
</feature>
<dbReference type="AlphaFoldDB" id="A0A516X4X1"/>
<sequence length="560" mass="58951">MIPYGTEADTATEDQIVAALDGPADPPTPLTATRSIPQFPVDALPTSVRAMVEGTAEATQTDPAMAGTSALSALSACTGGHAQIEIRSGWREPLCGYFATVAGPGERKSSVQHSMIAPLLDVEAQLAELGMAARMEAETLKSIAVAEAEKARKIAANATDNKSALQADAVGAAQTAESMTVPAVPRLVADDVTPEAAASLLAEQGGRLAIISAEGGIFDIIAGRYSKSIPNLDLWLKGHAGDPLKVDRKGREPEYVRHPALTLGLMIQPSVLSALSREESFRGRGFLARILFACPVSKVGARTIAPAPVTEVVRAAYTRSIGTLAEGMAGWNGDPAVLVLSPPAHDAVRSLEEAVEPTLAGNGELASIADWGAKYVGAVCRIAGMLHLAEYGHDVGVRCPVAVETIEAATRVGGYFKACAIKVFAEMGMDQITADAIYLLERIEHIGEDVISERDMQRAARRFKSKTELQPALDRLIEYRHLLPIPAPGSGASVGRSPSPTYRLNHGTQRTQRTEPPSEGSSVRSVRSVPTPGGSCRHHPDVNLTAAGKCWQCSLATVSA</sequence>
<dbReference type="KEGG" id="toy:FO059_13285"/>
<protein>
    <submittedName>
        <fullName evidence="2">DUF3987 domain-containing protein</fullName>
    </submittedName>
</protein>
<dbReference type="EMBL" id="CP041765">
    <property type="protein sequence ID" value="QDQ98107.1"/>
    <property type="molecule type" value="Genomic_DNA"/>
</dbReference>
<dbReference type="OrthoDB" id="5150132at2"/>
<keyword evidence="3" id="KW-1185">Reference proteome</keyword>
<accession>A0A516X4X1</accession>
<feature type="region of interest" description="Disordered" evidence="1">
    <location>
        <begin position="488"/>
        <end position="537"/>
    </location>
</feature>
<organism evidence="2 3">
    <name type="scientific">Tomitella fengzijianii</name>
    <dbReference type="NCBI Taxonomy" id="2597660"/>
    <lineage>
        <taxon>Bacteria</taxon>
        <taxon>Bacillati</taxon>
        <taxon>Actinomycetota</taxon>
        <taxon>Actinomycetes</taxon>
        <taxon>Mycobacteriales</taxon>
        <taxon>Tomitella</taxon>
    </lineage>
</organism>
<dbReference type="Proteomes" id="UP000317344">
    <property type="component" value="Chromosome"/>
</dbReference>
<feature type="compositionally biased region" description="Polar residues" evidence="1">
    <location>
        <begin position="496"/>
        <end position="511"/>
    </location>
</feature>